<dbReference type="PANTHER" id="PTHR43861">
    <property type="entry name" value="TRANS-ACONITATE 2-METHYLTRANSFERASE-RELATED"/>
    <property type="match status" value="1"/>
</dbReference>
<evidence type="ECO:0008006" key="4">
    <source>
        <dbReference type="Google" id="ProtNLM"/>
    </source>
</evidence>
<dbReference type="AlphaFoldDB" id="A0A9W9K0Y2"/>
<sequence>MTDFTEANRQYFDKMATTYEEKFAQGVKVVAEQTAQHRLWISDRWTDTTTNLDEKVRMLEYACGPGVISMTLAPFLTEVIGIDVSDKMVEAFNRNAATLDISDKMVGHVADLLGDNVPDEFTKPPYVDMDIVAVSMALHHFEHPDVALQRLGQRVKSGGTIFIIDLVPQPGHAHAHGHSNGHGHGHDHGHNHDHEASKDEFGDAAHTIGTHGFSEESMKNLFQQAGFDVQFKYEAISEPLTLNMDGKSFSKSIFFARAQRA</sequence>
<accession>A0A9W9K0Y2</accession>
<comment type="caution">
    <text evidence="2">The sequence shown here is derived from an EMBL/GenBank/DDBJ whole genome shotgun (WGS) entry which is preliminary data.</text>
</comment>
<organism evidence="2 3">
    <name type="scientific">Penicillium angulare</name>
    <dbReference type="NCBI Taxonomy" id="116970"/>
    <lineage>
        <taxon>Eukaryota</taxon>
        <taxon>Fungi</taxon>
        <taxon>Dikarya</taxon>
        <taxon>Ascomycota</taxon>
        <taxon>Pezizomycotina</taxon>
        <taxon>Eurotiomycetes</taxon>
        <taxon>Eurotiomycetidae</taxon>
        <taxon>Eurotiales</taxon>
        <taxon>Aspergillaceae</taxon>
        <taxon>Penicillium</taxon>
    </lineage>
</organism>
<proteinExistence type="predicted"/>
<evidence type="ECO:0000313" key="3">
    <source>
        <dbReference type="Proteomes" id="UP001149165"/>
    </source>
</evidence>
<dbReference type="InterPro" id="IPR029063">
    <property type="entry name" value="SAM-dependent_MTases_sf"/>
</dbReference>
<keyword evidence="3" id="KW-1185">Reference proteome</keyword>
<dbReference type="SUPFAM" id="SSF53335">
    <property type="entry name" value="S-adenosyl-L-methionine-dependent methyltransferases"/>
    <property type="match status" value="1"/>
</dbReference>
<dbReference type="Gene3D" id="3.40.50.150">
    <property type="entry name" value="Vaccinia Virus protein VP39"/>
    <property type="match status" value="1"/>
</dbReference>
<dbReference type="Proteomes" id="UP001149165">
    <property type="component" value="Unassembled WGS sequence"/>
</dbReference>
<dbReference type="EMBL" id="JAPQKH010000007">
    <property type="protein sequence ID" value="KAJ5088740.1"/>
    <property type="molecule type" value="Genomic_DNA"/>
</dbReference>
<dbReference type="CDD" id="cd02440">
    <property type="entry name" value="AdoMet_MTases"/>
    <property type="match status" value="1"/>
</dbReference>
<name>A0A9W9K0Y2_9EURO</name>
<feature type="compositionally biased region" description="Basic residues" evidence="1">
    <location>
        <begin position="173"/>
        <end position="183"/>
    </location>
</feature>
<dbReference type="OrthoDB" id="66144at2759"/>
<reference evidence="2" key="2">
    <citation type="journal article" date="2023" name="IMA Fungus">
        <title>Comparative genomic study of the Penicillium genus elucidates a diverse pangenome and 15 lateral gene transfer events.</title>
        <authorList>
            <person name="Petersen C."/>
            <person name="Sorensen T."/>
            <person name="Nielsen M.R."/>
            <person name="Sondergaard T.E."/>
            <person name="Sorensen J.L."/>
            <person name="Fitzpatrick D.A."/>
            <person name="Frisvad J.C."/>
            <person name="Nielsen K.L."/>
        </authorList>
    </citation>
    <scope>NUCLEOTIDE SEQUENCE</scope>
    <source>
        <strain evidence="2">IBT 30069</strain>
    </source>
</reference>
<feature type="compositionally biased region" description="Basic and acidic residues" evidence="1">
    <location>
        <begin position="184"/>
        <end position="197"/>
    </location>
</feature>
<evidence type="ECO:0000313" key="2">
    <source>
        <dbReference type="EMBL" id="KAJ5088740.1"/>
    </source>
</evidence>
<gene>
    <name evidence="2" type="ORF">N7456_012356</name>
</gene>
<evidence type="ECO:0000256" key="1">
    <source>
        <dbReference type="SAM" id="MobiDB-lite"/>
    </source>
</evidence>
<dbReference type="Pfam" id="PF13489">
    <property type="entry name" value="Methyltransf_23"/>
    <property type="match status" value="1"/>
</dbReference>
<reference evidence="2" key="1">
    <citation type="submission" date="2022-11" db="EMBL/GenBank/DDBJ databases">
        <authorList>
            <person name="Petersen C."/>
        </authorList>
    </citation>
    <scope>NUCLEOTIDE SEQUENCE</scope>
    <source>
        <strain evidence="2">IBT 30069</strain>
    </source>
</reference>
<protein>
    <recommendedName>
        <fullName evidence="4">Methyltransferase domain-containing protein</fullName>
    </recommendedName>
</protein>
<feature type="region of interest" description="Disordered" evidence="1">
    <location>
        <begin position="172"/>
        <end position="197"/>
    </location>
</feature>